<organism evidence="2 3">
    <name type="scientific">Enhygromyxa salina</name>
    <dbReference type="NCBI Taxonomy" id="215803"/>
    <lineage>
        <taxon>Bacteria</taxon>
        <taxon>Pseudomonadati</taxon>
        <taxon>Myxococcota</taxon>
        <taxon>Polyangia</taxon>
        <taxon>Nannocystales</taxon>
        <taxon>Nannocystaceae</taxon>
        <taxon>Enhygromyxa</taxon>
    </lineage>
</organism>
<dbReference type="Proteomes" id="UP000237968">
    <property type="component" value="Unassembled WGS sequence"/>
</dbReference>
<keyword evidence="1" id="KW-0732">Signal</keyword>
<name>A0A2S9XMI4_9BACT</name>
<dbReference type="OrthoDB" id="5515461at2"/>
<evidence type="ECO:0008006" key="4">
    <source>
        <dbReference type="Google" id="ProtNLM"/>
    </source>
</evidence>
<evidence type="ECO:0000313" key="3">
    <source>
        <dbReference type="Proteomes" id="UP000237968"/>
    </source>
</evidence>
<proteinExistence type="predicted"/>
<keyword evidence="3" id="KW-1185">Reference proteome</keyword>
<evidence type="ECO:0000313" key="2">
    <source>
        <dbReference type="EMBL" id="PRP94065.1"/>
    </source>
</evidence>
<dbReference type="RefSeq" id="WP_106393468.1">
    <property type="nucleotide sequence ID" value="NZ_PVNK01000180.1"/>
</dbReference>
<protein>
    <recommendedName>
        <fullName evidence="4">Lipoprotein</fullName>
    </recommendedName>
</protein>
<feature type="signal peptide" evidence="1">
    <location>
        <begin position="1"/>
        <end position="20"/>
    </location>
</feature>
<dbReference type="AlphaFoldDB" id="A0A2S9XMI4"/>
<dbReference type="EMBL" id="PVNK01000180">
    <property type="protein sequence ID" value="PRP94065.1"/>
    <property type="molecule type" value="Genomic_DNA"/>
</dbReference>
<gene>
    <name evidence="2" type="ORF">ENSA5_41770</name>
</gene>
<comment type="caution">
    <text evidence="2">The sequence shown here is derived from an EMBL/GenBank/DDBJ whole genome shotgun (WGS) entry which is preliminary data.</text>
</comment>
<accession>A0A2S9XMI4</accession>
<sequence length="288" mass="29740">MVSSLARGLVVSCLSLGVWACDEGELDEGELKDSGETGAAAAPSVSPAAARWTLDWDLGATIQAQTSWTTVSDLDYTITVEAAWIGSWGASLVACADAELGAAARVDDAALGVASPWLVAEGHTSGVDDPSAEVFDRVESLIEVARSSYDLRELDGGSYCQAHYLLVPASELSVGYDEAASALAQVDAELELSGASLLIVGSWTPPGGGAATPFVLRSDRAYGKILELEIDPALDAEPGGASVELAIVRHLDAIFDGVAFDAVDLDDAAWTVLGNLGRGTTIVARSLD</sequence>
<evidence type="ECO:0000256" key="1">
    <source>
        <dbReference type="SAM" id="SignalP"/>
    </source>
</evidence>
<reference evidence="2 3" key="1">
    <citation type="submission" date="2018-03" db="EMBL/GenBank/DDBJ databases">
        <title>Draft Genome Sequences of the Obligatory Marine Myxobacteria Enhygromyxa salina SWB005.</title>
        <authorList>
            <person name="Poehlein A."/>
            <person name="Moghaddam J.A."/>
            <person name="Harms H."/>
            <person name="Alanjari M."/>
            <person name="Koenig G.M."/>
            <person name="Daniel R."/>
            <person name="Schaeberle T.F."/>
        </authorList>
    </citation>
    <scope>NUCLEOTIDE SEQUENCE [LARGE SCALE GENOMIC DNA]</scope>
    <source>
        <strain evidence="2 3">SWB005</strain>
    </source>
</reference>
<feature type="chain" id="PRO_5015393890" description="Lipoprotein" evidence="1">
    <location>
        <begin position="21"/>
        <end position="288"/>
    </location>
</feature>